<dbReference type="Pfam" id="PF14420">
    <property type="entry name" value="Clr5"/>
    <property type="match status" value="1"/>
</dbReference>
<dbReference type="AlphaFoldDB" id="A0AA39XCM6"/>
<dbReference type="PANTHER" id="PTHR38788:SF3">
    <property type="entry name" value="CLR5 DOMAIN-CONTAINING PROTEIN"/>
    <property type="match status" value="1"/>
</dbReference>
<feature type="compositionally biased region" description="Basic and acidic residues" evidence="1">
    <location>
        <begin position="356"/>
        <end position="366"/>
    </location>
</feature>
<feature type="domain" description="Clr5" evidence="2">
    <location>
        <begin position="22"/>
        <end position="79"/>
    </location>
</feature>
<dbReference type="Proteomes" id="UP001175000">
    <property type="component" value="Unassembled WGS sequence"/>
</dbReference>
<feature type="region of interest" description="Disordered" evidence="1">
    <location>
        <begin position="341"/>
        <end position="373"/>
    </location>
</feature>
<accession>A0AA39XCM6</accession>
<sequence>MIGRLHFCCNSNDAKFLHVPYEQRWEHLRPVIAKLYVGKYGPNGKSMATRQVADFMQVQYSFYASETQYRHHFNKWGVRRRIVKREKDDIVAALGRRSHPGISTSNVTLGVDKGVDKKQLKRYLSGQIRQHAPVDMSLGVLSSFNLPYAAYVKALGKRNDHSSSFGEIGGTPSHVNIDDPKTPTPGRAAAIPSPSMQLTRQKLAQDRASLFLQGHHIELLSSCGNEDRTYALPLPSFIWSFHWHFKQLTDCSFITEPSPNYLHELYLFTFVIAKHWGHGPRMIGWTPHMVAQITTGARDGVSPGSPSTAISPPHRERSERLKAPTQLCRWSIHAREADYEAVPDADVDNNPENDDLDPRSFREWPSAEHSASIPSEDWMRESIKQGTFSATPPADLPISTEASSYSVEQNPERVKVDAWKVAIMAGNAGLILHMFNGDRETPNEIDDIHPVHLAASFLDGDHGCCDTLIFFHQRDHPSKPPTLQPLASFSRGEKDICGRWDADSPEICALFQQGYARVPTKWKHAFCRSSAQAICHSIIVVIASPTSPPVDALSGLFIRRCTEPDCGRELRLGPLHVARLGADTSLKVEVSVPALLGQTDPYDLMQAVPHEIVSAWSLECQDGWACISQALLLSSPPVQDGPSEDDHIPGNDDIFMANNTSDDGDAPMDDDGTSENQDCDFYYHGFYSTKLGLLWATIQVELLTYRRIRLQDPWVSKNFSMGALRAWLGGKTSDFHTPLITDGRIRGHTCCGWFSDSGEFIIPIADEYLLGIFKTFVSVP</sequence>
<feature type="region of interest" description="Disordered" evidence="1">
    <location>
        <begin position="637"/>
        <end position="672"/>
    </location>
</feature>
<dbReference type="InterPro" id="IPR025676">
    <property type="entry name" value="Clr5_dom"/>
</dbReference>
<comment type="caution">
    <text evidence="3">The sequence shown here is derived from an EMBL/GenBank/DDBJ whole genome shotgun (WGS) entry which is preliminary data.</text>
</comment>
<feature type="compositionally biased region" description="Acidic residues" evidence="1">
    <location>
        <begin position="341"/>
        <end position="355"/>
    </location>
</feature>
<organism evidence="3 4">
    <name type="scientific">Immersiella caudata</name>
    <dbReference type="NCBI Taxonomy" id="314043"/>
    <lineage>
        <taxon>Eukaryota</taxon>
        <taxon>Fungi</taxon>
        <taxon>Dikarya</taxon>
        <taxon>Ascomycota</taxon>
        <taxon>Pezizomycotina</taxon>
        <taxon>Sordariomycetes</taxon>
        <taxon>Sordariomycetidae</taxon>
        <taxon>Sordariales</taxon>
        <taxon>Lasiosphaeriaceae</taxon>
        <taxon>Immersiella</taxon>
    </lineage>
</organism>
<evidence type="ECO:0000313" key="3">
    <source>
        <dbReference type="EMBL" id="KAK0631483.1"/>
    </source>
</evidence>
<dbReference type="PANTHER" id="PTHR38788">
    <property type="entry name" value="CLR5 DOMAIN-CONTAINING PROTEIN"/>
    <property type="match status" value="1"/>
</dbReference>
<evidence type="ECO:0000313" key="4">
    <source>
        <dbReference type="Proteomes" id="UP001175000"/>
    </source>
</evidence>
<dbReference type="EMBL" id="JAULSU010000001">
    <property type="protein sequence ID" value="KAK0631483.1"/>
    <property type="molecule type" value="Genomic_DNA"/>
</dbReference>
<feature type="compositionally biased region" description="Acidic residues" evidence="1">
    <location>
        <begin position="662"/>
        <end position="672"/>
    </location>
</feature>
<proteinExistence type="predicted"/>
<gene>
    <name evidence="3" type="ORF">B0T14DRAFT_532220</name>
</gene>
<evidence type="ECO:0000256" key="1">
    <source>
        <dbReference type="SAM" id="MobiDB-lite"/>
    </source>
</evidence>
<feature type="region of interest" description="Disordered" evidence="1">
    <location>
        <begin position="296"/>
        <end position="318"/>
    </location>
</feature>
<reference evidence="3" key="1">
    <citation type="submission" date="2023-06" db="EMBL/GenBank/DDBJ databases">
        <title>Genome-scale phylogeny and comparative genomics of the fungal order Sordariales.</title>
        <authorList>
            <consortium name="Lawrence Berkeley National Laboratory"/>
            <person name="Hensen N."/>
            <person name="Bonometti L."/>
            <person name="Westerberg I."/>
            <person name="Brannstrom I.O."/>
            <person name="Guillou S."/>
            <person name="Cros-Aarteil S."/>
            <person name="Calhoun S."/>
            <person name="Haridas S."/>
            <person name="Kuo A."/>
            <person name="Mondo S."/>
            <person name="Pangilinan J."/>
            <person name="Riley R."/>
            <person name="Labutti K."/>
            <person name="Andreopoulos B."/>
            <person name="Lipzen A."/>
            <person name="Chen C."/>
            <person name="Yanf M."/>
            <person name="Daum C."/>
            <person name="Ng V."/>
            <person name="Clum A."/>
            <person name="Steindorff A."/>
            <person name="Ohm R."/>
            <person name="Martin F."/>
            <person name="Silar P."/>
            <person name="Natvig D."/>
            <person name="Lalanne C."/>
            <person name="Gautier V."/>
            <person name="Ament-Velasquez S.L."/>
            <person name="Kruys A."/>
            <person name="Hutchinson M.I."/>
            <person name="Powell A.J."/>
            <person name="Barry K."/>
            <person name="Miller A.N."/>
            <person name="Grigoriev I.V."/>
            <person name="Debuchy R."/>
            <person name="Gladieux P."/>
            <person name="Thoren M.H."/>
            <person name="Johannesson H."/>
        </authorList>
    </citation>
    <scope>NUCLEOTIDE SEQUENCE</scope>
    <source>
        <strain evidence="3">CBS 606.72</strain>
    </source>
</reference>
<evidence type="ECO:0000259" key="2">
    <source>
        <dbReference type="Pfam" id="PF14420"/>
    </source>
</evidence>
<keyword evidence="4" id="KW-1185">Reference proteome</keyword>
<name>A0AA39XCM6_9PEZI</name>
<protein>
    <recommendedName>
        <fullName evidence="2">Clr5 domain-containing protein</fullName>
    </recommendedName>
</protein>